<dbReference type="PIRSF" id="PIRSF002867">
    <property type="entry name" value="CheV"/>
    <property type="match status" value="1"/>
</dbReference>
<name>A0ABM9WLP3_9GAMM</name>
<dbReference type="Pfam" id="PF00072">
    <property type="entry name" value="Response_reg"/>
    <property type="match status" value="1"/>
</dbReference>
<protein>
    <submittedName>
        <fullName evidence="4">Chemotaxis protein CheV</fullName>
    </submittedName>
</protein>
<dbReference type="PROSITE" id="PS50110">
    <property type="entry name" value="RESPONSE_REGULATORY"/>
    <property type="match status" value="1"/>
</dbReference>
<comment type="caution">
    <text evidence="4">The sequence shown here is derived from an EMBL/GenBank/DDBJ whole genome shotgun (WGS) entry which is preliminary data.</text>
</comment>
<dbReference type="InterPro" id="IPR011006">
    <property type="entry name" value="CheY-like_superfamily"/>
</dbReference>
<organism evidence="4 5">
    <name type="scientific">Idiomarina baltica OS145</name>
    <dbReference type="NCBI Taxonomy" id="314276"/>
    <lineage>
        <taxon>Bacteria</taxon>
        <taxon>Pseudomonadati</taxon>
        <taxon>Pseudomonadota</taxon>
        <taxon>Gammaproteobacteria</taxon>
        <taxon>Alteromonadales</taxon>
        <taxon>Idiomarinaceae</taxon>
        <taxon>Idiomarina</taxon>
    </lineage>
</organism>
<gene>
    <name evidence="4" type="ORF">OS145_10972</name>
</gene>
<dbReference type="PROSITE" id="PS50851">
    <property type="entry name" value="CHEW"/>
    <property type="match status" value="1"/>
</dbReference>
<dbReference type="InterPro" id="IPR036061">
    <property type="entry name" value="CheW-like_dom_sf"/>
</dbReference>
<dbReference type="InterPro" id="IPR001789">
    <property type="entry name" value="Sig_transdc_resp-reg_receiver"/>
</dbReference>
<dbReference type="PANTHER" id="PTHR47233">
    <property type="entry name" value="CHEMOTAXIS PROTEIN CHEV"/>
    <property type="match status" value="1"/>
</dbReference>
<feature type="modified residue" description="4-aspartylphosphate" evidence="1">
    <location>
        <position position="251"/>
    </location>
</feature>
<evidence type="ECO:0000259" key="3">
    <source>
        <dbReference type="PROSITE" id="PS50851"/>
    </source>
</evidence>
<feature type="domain" description="CheW-like" evidence="3">
    <location>
        <begin position="31"/>
        <end position="170"/>
    </location>
</feature>
<dbReference type="EMBL" id="AAMX01000011">
    <property type="protein sequence ID" value="EAQ31823.1"/>
    <property type="molecule type" value="Genomic_DNA"/>
</dbReference>
<accession>A0ABM9WLP3</accession>
<keyword evidence="1" id="KW-0597">Phosphoprotein</keyword>
<dbReference type="SUPFAM" id="SSF52172">
    <property type="entry name" value="CheY-like"/>
    <property type="match status" value="1"/>
</dbReference>
<evidence type="ECO:0000313" key="5">
    <source>
        <dbReference type="Proteomes" id="UP000016543"/>
    </source>
</evidence>
<sequence length="327" mass="36137">MPAHEARQTGAHMASILDSVNQRTQMVGQNRLELLLFRLAGNQRFGINVFKVREVLPCPRLTSIPRRNRLVRGVAHIRGQAISIIDLSMATGGPAITDVENRFIIIAEYNRTVQGFLVGGVDRIININWENIMPPPKGTGRDAYLTAVTEIEEKLVEIIDVERILADITPVNTDVSDEVKNQPINVSKDNLTILITDDSAVARGQIKRALESLEIPLEVKKNGKEALDWLKEKAQEVSGDVHPHVPVIVSDVEMPVMDGYTLTAEIKADPQLAAVRVILHTSLSGVFNQAMVKKVGADDFIAKFHPDELASAVKKWLNEENIVADVD</sequence>
<dbReference type="Proteomes" id="UP000016543">
    <property type="component" value="Unassembled WGS sequence"/>
</dbReference>
<feature type="domain" description="Response regulatory" evidence="2">
    <location>
        <begin position="192"/>
        <end position="317"/>
    </location>
</feature>
<dbReference type="Gene3D" id="3.40.50.2300">
    <property type="match status" value="1"/>
</dbReference>
<keyword evidence="5" id="KW-1185">Reference proteome</keyword>
<dbReference type="Pfam" id="PF01584">
    <property type="entry name" value="CheW"/>
    <property type="match status" value="1"/>
</dbReference>
<dbReference type="SMART" id="SM00448">
    <property type="entry name" value="REC"/>
    <property type="match status" value="1"/>
</dbReference>
<dbReference type="Gene3D" id="2.30.30.40">
    <property type="entry name" value="SH3 Domains"/>
    <property type="match status" value="1"/>
</dbReference>
<dbReference type="Gene3D" id="2.40.50.180">
    <property type="entry name" value="CheA-289, Domain 4"/>
    <property type="match status" value="1"/>
</dbReference>
<dbReference type="InterPro" id="IPR002545">
    <property type="entry name" value="CheW-lke_dom"/>
</dbReference>
<dbReference type="PANTHER" id="PTHR47233:SF3">
    <property type="entry name" value="CHEMOTAXIS PROTEIN CHEV"/>
    <property type="match status" value="1"/>
</dbReference>
<dbReference type="SMART" id="SM00260">
    <property type="entry name" value="CheW"/>
    <property type="match status" value="1"/>
</dbReference>
<reference evidence="4 5" key="1">
    <citation type="submission" date="2006-01" db="EMBL/GenBank/DDBJ databases">
        <authorList>
            <person name="Brettar I."/>
            <person name="Hofle M."/>
            <person name="Ferriera S."/>
            <person name="Johnson J."/>
            <person name="Kravitz S."/>
            <person name="Halpern A."/>
            <person name="Remington K."/>
            <person name="Beeson K."/>
            <person name="Tran B."/>
            <person name="Rogers Y.-H."/>
            <person name="Friedman R."/>
            <person name="Venter J.C."/>
        </authorList>
    </citation>
    <scope>NUCLEOTIDE SEQUENCE [LARGE SCALE GENOMIC DNA]</scope>
    <source>
        <strain evidence="4 5">OS145</strain>
    </source>
</reference>
<proteinExistence type="predicted"/>
<evidence type="ECO:0000256" key="1">
    <source>
        <dbReference type="PROSITE-ProRule" id="PRU00169"/>
    </source>
</evidence>
<evidence type="ECO:0000259" key="2">
    <source>
        <dbReference type="PROSITE" id="PS50110"/>
    </source>
</evidence>
<dbReference type="InterPro" id="IPR024181">
    <property type="entry name" value="Chemotax_regulator_CheV"/>
</dbReference>
<evidence type="ECO:0000313" key="4">
    <source>
        <dbReference type="EMBL" id="EAQ31823.1"/>
    </source>
</evidence>
<dbReference type="SUPFAM" id="SSF50341">
    <property type="entry name" value="CheW-like"/>
    <property type="match status" value="1"/>
</dbReference>